<evidence type="ECO:0000313" key="1">
    <source>
        <dbReference type="EMBL" id="KAG1314811.1"/>
    </source>
</evidence>
<evidence type="ECO:0008006" key="3">
    <source>
        <dbReference type="Google" id="ProtNLM"/>
    </source>
</evidence>
<dbReference type="Pfam" id="PF08613">
    <property type="entry name" value="Cyclin"/>
    <property type="match status" value="1"/>
</dbReference>
<organism evidence="1 2">
    <name type="scientific">Rhizopus oryzae</name>
    <name type="common">Mucormycosis agent</name>
    <name type="synonym">Rhizopus arrhizus var. delemar</name>
    <dbReference type="NCBI Taxonomy" id="64495"/>
    <lineage>
        <taxon>Eukaryota</taxon>
        <taxon>Fungi</taxon>
        <taxon>Fungi incertae sedis</taxon>
        <taxon>Mucoromycota</taxon>
        <taxon>Mucoromycotina</taxon>
        <taxon>Mucoromycetes</taxon>
        <taxon>Mucorales</taxon>
        <taxon>Mucorineae</taxon>
        <taxon>Rhizopodaceae</taxon>
        <taxon>Rhizopus</taxon>
    </lineage>
</organism>
<sequence>MVALIYLDRLKSSLPRKSQGEFDTPYKLFIVAVVLASKFIEDSDDVTRSIHSFISPLYSARELNDMERSFLAIVKYKLYVNLVEVDQFVKDHKDFLNFAFD</sequence>
<dbReference type="PANTHER" id="PTHR15615">
    <property type="match status" value="1"/>
</dbReference>
<dbReference type="InterPro" id="IPR036915">
    <property type="entry name" value="Cyclin-like_sf"/>
</dbReference>
<dbReference type="OrthoDB" id="10250320at2759"/>
<dbReference type="GO" id="GO:0016538">
    <property type="term" value="F:cyclin-dependent protein serine/threonine kinase regulator activity"/>
    <property type="evidence" value="ECO:0007669"/>
    <property type="project" value="TreeGrafter"/>
</dbReference>
<dbReference type="AlphaFoldDB" id="A0A9P6XIR1"/>
<keyword evidence="2" id="KW-1185">Reference proteome</keyword>
<dbReference type="GO" id="GO:0000307">
    <property type="term" value="C:cyclin-dependent protein kinase holoenzyme complex"/>
    <property type="evidence" value="ECO:0007669"/>
    <property type="project" value="TreeGrafter"/>
</dbReference>
<dbReference type="CDD" id="cd20557">
    <property type="entry name" value="CYCLIN_ScPCL1-like"/>
    <property type="match status" value="1"/>
</dbReference>
<evidence type="ECO:0000313" key="2">
    <source>
        <dbReference type="Proteomes" id="UP000716291"/>
    </source>
</evidence>
<protein>
    <recommendedName>
        <fullName evidence="3">Cyclin N-terminal domain-containing protein</fullName>
    </recommendedName>
</protein>
<gene>
    <name evidence="1" type="ORF">G6F64_001173</name>
</gene>
<dbReference type="Proteomes" id="UP000716291">
    <property type="component" value="Unassembled WGS sequence"/>
</dbReference>
<dbReference type="Gene3D" id="1.10.472.10">
    <property type="entry name" value="Cyclin-like"/>
    <property type="match status" value="1"/>
</dbReference>
<dbReference type="SUPFAM" id="SSF47954">
    <property type="entry name" value="Cyclin-like"/>
    <property type="match status" value="1"/>
</dbReference>
<reference evidence="1" key="1">
    <citation type="journal article" date="2020" name="Microb. Genom.">
        <title>Genetic diversity of clinical and environmental Mucorales isolates obtained from an investigation of mucormycosis cases among solid organ transplant recipients.</title>
        <authorList>
            <person name="Nguyen M.H."/>
            <person name="Kaul D."/>
            <person name="Muto C."/>
            <person name="Cheng S.J."/>
            <person name="Richter R.A."/>
            <person name="Bruno V.M."/>
            <person name="Liu G."/>
            <person name="Beyhan S."/>
            <person name="Sundermann A.J."/>
            <person name="Mounaud S."/>
            <person name="Pasculle A.W."/>
            <person name="Nierman W.C."/>
            <person name="Driscoll E."/>
            <person name="Cumbie R."/>
            <person name="Clancy C.J."/>
            <person name="Dupont C.L."/>
        </authorList>
    </citation>
    <scope>NUCLEOTIDE SEQUENCE</scope>
    <source>
        <strain evidence="1">GL11</strain>
    </source>
</reference>
<accession>A0A9P6XIR1</accession>
<proteinExistence type="predicted"/>
<dbReference type="InterPro" id="IPR013922">
    <property type="entry name" value="Cyclin_PHO80-like"/>
</dbReference>
<comment type="caution">
    <text evidence="1">The sequence shown here is derived from an EMBL/GenBank/DDBJ whole genome shotgun (WGS) entry which is preliminary data.</text>
</comment>
<name>A0A9P6XIR1_RHIOR</name>
<dbReference type="GO" id="GO:0005634">
    <property type="term" value="C:nucleus"/>
    <property type="evidence" value="ECO:0007669"/>
    <property type="project" value="TreeGrafter"/>
</dbReference>
<dbReference type="GO" id="GO:0019901">
    <property type="term" value="F:protein kinase binding"/>
    <property type="evidence" value="ECO:0007669"/>
    <property type="project" value="InterPro"/>
</dbReference>
<dbReference type="PANTHER" id="PTHR15615:SF108">
    <property type="entry name" value="PROTEIN CNPPD1"/>
    <property type="match status" value="1"/>
</dbReference>
<dbReference type="EMBL" id="JAANQT010000085">
    <property type="protein sequence ID" value="KAG1314811.1"/>
    <property type="molecule type" value="Genomic_DNA"/>
</dbReference>